<gene>
    <name evidence="1" type="ORF">N331_03502</name>
</gene>
<dbReference type="PANTHER" id="PTHR33395:SF22">
    <property type="entry name" value="REVERSE TRANSCRIPTASE DOMAIN-CONTAINING PROTEIN"/>
    <property type="match status" value="1"/>
</dbReference>
<dbReference type="GO" id="GO:0031012">
    <property type="term" value="C:extracellular matrix"/>
    <property type="evidence" value="ECO:0007669"/>
    <property type="project" value="TreeGrafter"/>
</dbReference>
<feature type="non-terminal residue" evidence="1">
    <location>
        <position position="171"/>
    </location>
</feature>
<accession>A0A091R964</accession>
<dbReference type="GO" id="GO:0007508">
    <property type="term" value="P:larval heart development"/>
    <property type="evidence" value="ECO:0007669"/>
    <property type="project" value="TreeGrafter"/>
</dbReference>
<name>A0A091R964_MERNU</name>
<proteinExistence type="predicted"/>
<dbReference type="PANTHER" id="PTHR33395">
    <property type="entry name" value="TRANSCRIPTASE, PUTATIVE-RELATED-RELATED"/>
    <property type="match status" value="1"/>
</dbReference>
<protein>
    <submittedName>
        <fullName evidence="1">Uncharacterized protein</fullName>
    </submittedName>
</protein>
<reference evidence="1 2" key="1">
    <citation type="submission" date="2014-04" db="EMBL/GenBank/DDBJ databases">
        <title>Genome evolution of avian class.</title>
        <authorList>
            <person name="Zhang G."/>
            <person name="Li C."/>
        </authorList>
    </citation>
    <scope>NUCLEOTIDE SEQUENCE [LARGE SCALE GENOMIC DNA]</scope>
    <source>
        <strain evidence="1">BGI_N331</strain>
    </source>
</reference>
<evidence type="ECO:0000313" key="1">
    <source>
        <dbReference type="EMBL" id="KFQ24241.1"/>
    </source>
</evidence>
<evidence type="ECO:0000313" key="2">
    <source>
        <dbReference type="Proteomes" id="UP000052967"/>
    </source>
</evidence>
<dbReference type="EMBL" id="KK695801">
    <property type="protein sequence ID" value="KFQ24241.1"/>
    <property type="molecule type" value="Genomic_DNA"/>
</dbReference>
<dbReference type="GO" id="GO:0061343">
    <property type="term" value="P:cell adhesion involved in heart morphogenesis"/>
    <property type="evidence" value="ECO:0007669"/>
    <property type="project" value="TreeGrafter"/>
</dbReference>
<feature type="non-terminal residue" evidence="1">
    <location>
        <position position="1"/>
    </location>
</feature>
<organism evidence="1 2">
    <name type="scientific">Merops nubicus</name>
    <name type="common">Northern carmine bee-eater</name>
    <dbReference type="NCBI Taxonomy" id="57421"/>
    <lineage>
        <taxon>Eukaryota</taxon>
        <taxon>Metazoa</taxon>
        <taxon>Chordata</taxon>
        <taxon>Craniata</taxon>
        <taxon>Vertebrata</taxon>
        <taxon>Euteleostomi</taxon>
        <taxon>Archelosauria</taxon>
        <taxon>Archosauria</taxon>
        <taxon>Dinosauria</taxon>
        <taxon>Saurischia</taxon>
        <taxon>Theropoda</taxon>
        <taxon>Coelurosauria</taxon>
        <taxon>Aves</taxon>
        <taxon>Neognathae</taxon>
        <taxon>Neoaves</taxon>
        <taxon>Telluraves</taxon>
        <taxon>Coraciimorphae</taxon>
        <taxon>Coraciiformes</taxon>
        <taxon>Meropidae</taxon>
        <taxon>Merops</taxon>
    </lineage>
</organism>
<sequence>TLNFRKTNFHLFRELVNRNPWKAVLRNKGAEESWQISKEAFHRAQELSLPLCRISGKKGKRPAWLSHELLVVLMNKVKLHTELKQGQVSWGEYREAARLCRDKVRKVKVQLELNLARDTKKNKKGFYKYLNQKRKAKEGVPTLVTNNGELATSDKEKDEVLNNFFASVFNG</sequence>
<dbReference type="Proteomes" id="UP000052967">
    <property type="component" value="Unassembled WGS sequence"/>
</dbReference>
<keyword evidence="2" id="KW-1185">Reference proteome</keyword>
<dbReference type="AlphaFoldDB" id="A0A091R964"/>